<keyword evidence="4" id="KW-1185">Reference proteome</keyword>
<feature type="transmembrane region" description="Helical" evidence="1">
    <location>
        <begin position="142"/>
        <end position="162"/>
    </location>
</feature>
<keyword evidence="1" id="KW-0472">Membrane</keyword>
<evidence type="ECO:0000313" key="4">
    <source>
        <dbReference type="Proteomes" id="UP001562425"/>
    </source>
</evidence>
<name>A0ABD1CDD3_CULPP</name>
<evidence type="ECO:0000256" key="2">
    <source>
        <dbReference type="SAM" id="SignalP"/>
    </source>
</evidence>
<evidence type="ECO:0000256" key="1">
    <source>
        <dbReference type="SAM" id="Phobius"/>
    </source>
</evidence>
<dbReference type="AlphaFoldDB" id="A0ABD1CDD3"/>
<sequence length="240" mass="26366">MRPLVLLALFCWMSLQNCAISAPNPPENTECSWLYKCCQFDPNQPVCRRLCPHPEIVCEPLGAGLDKLLVANPRHIFVAPNCKEGYRLDPRGRCRCSTMKYQQCVIDLAIVLVTVPSLVVVALLLDNIMNYTPWNEQFDSQVIVLGLAVAFFVIVVLVALYLTHRVGACMWTGPLPSGAPGESSIYTVESGAGRPAAPPPDYATILRDPPPYDKIEKYLLLDEPPPSYAASVASLEGAHI</sequence>
<protein>
    <submittedName>
        <fullName evidence="3">Uncharacterized protein</fullName>
    </submittedName>
</protein>
<dbReference type="Proteomes" id="UP001562425">
    <property type="component" value="Unassembled WGS sequence"/>
</dbReference>
<feature type="signal peptide" evidence="2">
    <location>
        <begin position="1"/>
        <end position="21"/>
    </location>
</feature>
<feature type="transmembrane region" description="Helical" evidence="1">
    <location>
        <begin position="108"/>
        <end position="130"/>
    </location>
</feature>
<keyword evidence="1" id="KW-1133">Transmembrane helix</keyword>
<comment type="caution">
    <text evidence="3">The sequence shown here is derived from an EMBL/GenBank/DDBJ whole genome shotgun (WGS) entry which is preliminary data.</text>
</comment>
<evidence type="ECO:0000313" key="3">
    <source>
        <dbReference type="EMBL" id="KAL1374341.1"/>
    </source>
</evidence>
<reference evidence="3 4" key="1">
    <citation type="submission" date="2024-05" db="EMBL/GenBank/DDBJ databases">
        <title>Culex pipiens pipiens assembly and annotation.</title>
        <authorList>
            <person name="Alout H."/>
            <person name="Durand T."/>
        </authorList>
    </citation>
    <scope>NUCLEOTIDE SEQUENCE [LARGE SCALE GENOMIC DNA]</scope>
    <source>
        <strain evidence="3">HA-2024</strain>
        <tissue evidence="3">Whole body</tissue>
    </source>
</reference>
<accession>A0ABD1CDD3</accession>
<dbReference type="EMBL" id="JBEHCU010013442">
    <property type="protein sequence ID" value="KAL1374341.1"/>
    <property type="molecule type" value="Genomic_DNA"/>
</dbReference>
<gene>
    <name evidence="3" type="ORF">pipiens_018132</name>
</gene>
<keyword evidence="1" id="KW-0812">Transmembrane</keyword>
<keyword evidence="2" id="KW-0732">Signal</keyword>
<organism evidence="3 4">
    <name type="scientific">Culex pipiens pipiens</name>
    <name type="common">Northern house mosquito</name>
    <dbReference type="NCBI Taxonomy" id="38569"/>
    <lineage>
        <taxon>Eukaryota</taxon>
        <taxon>Metazoa</taxon>
        <taxon>Ecdysozoa</taxon>
        <taxon>Arthropoda</taxon>
        <taxon>Hexapoda</taxon>
        <taxon>Insecta</taxon>
        <taxon>Pterygota</taxon>
        <taxon>Neoptera</taxon>
        <taxon>Endopterygota</taxon>
        <taxon>Diptera</taxon>
        <taxon>Nematocera</taxon>
        <taxon>Culicoidea</taxon>
        <taxon>Culicidae</taxon>
        <taxon>Culicinae</taxon>
        <taxon>Culicini</taxon>
        <taxon>Culex</taxon>
        <taxon>Culex</taxon>
    </lineage>
</organism>
<proteinExistence type="predicted"/>
<feature type="chain" id="PRO_5044831480" evidence="2">
    <location>
        <begin position="22"/>
        <end position="240"/>
    </location>
</feature>